<organism evidence="2 3">
    <name type="scientific">Schistosoma rodhaini</name>
    <dbReference type="NCBI Taxonomy" id="6188"/>
    <lineage>
        <taxon>Eukaryota</taxon>
        <taxon>Metazoa</taxon>
        <taxon>Spiralia</taxon>
        <taxon>Lophotrochozoa</taxon>
        <taxon>Platyhelminthes</taxon>
        <taxon>Trematoda</taxon>
        <taxon>Digenea</taxon>
        <taxon>Strigeidida</taxon>
        <taxon>Schistosomatoidea</taxon>
        <taxon>Schistosomatidae</taxon>
        <taxon>Schistosoma</taxon>
    </lineage>
</organism>
<reference evidence="3" key="2">
    <citation type="submission" date="2023-11" db="UniProtKB">
        <authorList>
            <consortium name="WormBaseParasite"/>
        </authorList>
    </citation>
    <scope>IDENTIFICATION</scope>
</reference>
<evidence type="ECO:0000313" key="3">
    <source>
        <dbReference type="WBParaSite" id="SRDH1_96810.2"/>
    </source>
</evidence>
<dbReference type="Proteomes" id="UP000050792">
    <property type="component" value="Unassembled WGS sequence"/>
</dbReference>
<keyword evidence="2" id="KW-1185">Reference proteome</keyword>
<proteinExistence type="predicted"/>
<reference evidence="2" key="1">
    <citation type="submission" date="2022-06" db="EMBL/GenBank/DDBJ databases">
        <authorList>
            <person name="Berger JAMES D."/>
            <person name="Berger JAMES D."/>
        </authorList>
    </citation>
    <scope>NUCLEOTIDE SEQUENCE [LARGE SCALE GENOMIC DNA]</scope>
</reference>
<evidence type="ECO:0000256" key="1">
    <source>
        <dbReference type="SAM" id="MobiDB-lite"/>
    </source>
</evidence>
<accession>A0AA85GHI9</accession>
<feature type="compositionally biased region" description="Acidic residues" evidence="1">
    <location>
        <begin position="194"/>
        <end position="211"/>
    </location>
</feature>
<feature type="region of interest" description="Disordered" evidence="1">
    <location>
        <begin position="430"/>
        <end position="465"/>
    </location>
</feature>
<sequence length="465" mass="52424">MMYLRFHQPTINVGLSPNLESTEAQLHDEMSIKSLSSFPIVTTPTNVNMNNTGIGQRLFERLHPERPNYLHILQHSGGSSDRRLSPDFLRSPRKKIYQEWLPKLTELSHKAFDVARDKMNKVRATTNSQSLVYNLIHSDILHPSTQCYTSNKANSNHKDERNSECCLNDIINKSQIGQNRTTTGGISHEKDEEVNSVDVDPDPELDPDIDEEEDDEKDCALAPLQTHIINANNPSIHHSSRPRHRIMNQNIGQHLTYPQQVMPFFHGNLLNPTVIQQQNQNTLISQLPTGTAGINSYRLQDLVDFSNPQALPAAAAAASLLLFRSSDDDEDLAAIDRVNQRLALSRLTGNFTDTNQLINDYPNLLGPTLPHQTLTPQPQSLLPPTMQSIRSLPITQSTIQTQFSHSTTMNETLLNRQNNILHHDLHNYSQSSTISTNPQSIDDINAPIKSQTSRSYETESNYDQK</sequence>
<dbReference type="WBParaSite" id="SRDH1_96810.2">
    <property type="protein sequence ID" value="SRDH1_96810.2"/>
    <property type="gene ID" value="SRDH1_96810"/>
</dbReference>
<evidence type="ECO:0000313" key="2">
    <source>
        <dbReference type="Proteomes" id="UP000050792"/>
    </source>
</evidence>
<protein>
    <submittedName>
        <fullName evidence="3">Uncharacterized protein</fullName>
    </submittedName>
</protein>
<dbReference type="AlphaFoldDB" id="A0AA85GHI9"/>
<name>A0AA85GHI9_9TREM</name>
<feature type="region of interest" description="Disordered" evidence="1">
    <location>
        <begin position="178"/>
        <end position="211"/>
    </location>
</feature>